<dbReference type="InterPro" id="IPR050109">
    <property type="entry name" value="HTH-type_TetR-like_transc_reg"/>
</dbReference>
<dbReference type="GO" id="GO:0045892">
    <property type="term" value="P:negative regulation of DNA-templated transcription"/>
    <property type="evidence" value="ECO:0007669"/>
    <property type="project" value="InterPro"/>
</dbReference>
<comment type="caution">
    <text evidence="6">The sequence shown here is derived from an EMBL/GenBank/DDBJ whole genome shotgun (WGS) entry which is preliminary data.</text>
</comment>
<name>A0A9X1WHH7_9CORY</name>
<gene>
    <name evidence="6" type="ORF">MUN33_08420</name>
</gene>
<dbReference type="InterPro" id="IPR001647">
    <property type="entry name" value="HTH_TetR"/>
</dbReference>
<dbReference type="PROSITE" id="PS50977">
    <property type="entry name" value="HTH_TETR_2"/>
    <property type="match status" value="1"/>
</dbReference>
<feature type="domain" description="HTH tetR-type" evidence="5">
    <location>
        <begin position="21"/>
        <end position="81"/>
    </location>
</feature>
<dbReference type="AlphaFoldDB" id="A0A9X1WHH7"/>
<keyword evidence="3" id="KW-0804">Transcription</keyword>
<dbReference type="GO" id="GO:0003700">
    <property type="term" value="F:DNA-binding transcription factor activity"/>
    <property type="evidence" value="ECO:0007669"/>
    <property type="project" value="TreeGrafter"/>
</dbReference>
<evidence type="ECO:0000259" key="5">
    <source>
        <dbReference type="PROSITE" id="PS50977"/>
    </source>
</evidence>
<keyword evidence="1" id="KW-0805">Transcription regulation</keyword>
<dbReference type="PANTHER" id="PTHR30055">
    <property type="entry name" value="HTH-TYPE TRANSCRIPTIONAL REGULATOR RUTR"/>
    <property type="match status" value="1"/>
</dbReference>
<evidence type="ECO:0000256" key="1">
    <source>
        <dbReference type="ARBA" id="ARBA00023015"/>
    </source>
</evidence>
<dbReference type="Proteomes" id="UP001139207">
    <property type="component" value="Unassembled WGS sequence"/>
</dbReference>
<dbReference type="Pfam" id="PF02909">
    <property type="entry name" value="TetR_C_1"/>
    <property type="match status" value="1"/>
</dbReference>
<evidence type="ECO:0000256" key="4">
    <source>
        <dbReference type="PROSITE-ProRule" id="PRU00335"/>
    </source>
</evidence>
<dbReference type="PRINTS" id="PR00455">
    <property type="entry name" value="HTHTETR"/>
</dbReference>
<keyword evidence="2 4" id="KW-0238">DNA-binding</keyword>
<dbReference type="InterPro" id="IPR004111">
    <property type="entry name" value="Repressor_TetR_C"/>
</dbReference>
<dbReference type="InterPro" id="IPR009057">
    <property type="entry name" value="Homeodomain-like_sf"/>
</dbReference>
<feature type="DNA-binding region" description="H-T-H motif" evidence="4">
    <location>
        <begin position="44"/>
        <end position="63"/>
    </location>
</feature>
<reference evidence="6" key="1">
    <citation type="submission" date="2022-04" db="EMBL/GenBank/DDBJ databases">
        <title>Corynebacterium kalidii LD5P10.</title>
        <authorList>
            <person name="Sun J.Q."/>
        </authorList>
    </citation>
    <scope>NUCLEOTIDE SEQUENCE</scope>
    <source>
        <strain evidence="6">LD5P10</strain>
    </source>
</reference>
<dbReference type="InterPro" id="IPR036271">
    <property type="entry name" value="Tet_transcr_reg_TetR-rel_C_sf"/>
</dbReference>
<organism evidence="6 7">
    <name type="scientific">Corynebacterium kalidii</name>
    <dbReference type="NCBI Taxonomy" id="2931982"/>
    <lineage>
        <taxon>Bacteria</taxon>
        <taxon>Bacillati</taxon>
        <taxon>Actinomycetota</taxon>
        <taxon>Actinomycetes</taxon>
        <taxon>Mycobacteriales</taxon>
        <taxon>Corynebacteriaceae</taxon>
        <taxon>Corynebacterium</taxon>
    </lineage>
</organism>
<evidence type="ECO:0000256" key="2">
    <source>
        <dbReference type="ARBA" id="ARBA00023125"/>
    </source>
</evidence>
<dbReference type="Pfam" id="PF00440">
    <property type="entry name" value="TetR_N"/>
    <property type="match status" value="1"/>
</dbReference>
<keyword evidence="7" id="KW-1185">Reference proteome</keyword>
<proteinExistence type="predicted"/>
<sequence>MAEGHTDRRTGRRAGRPTAPVLDRVRIADAALALVTEEGQGRLTMKRLADRLGVAVSALYNHIANKADLLLLVEDAVMSRVDASALGALVHAADPRGGLADALRSWGRSYRDVFAVYPELVPLIATMPVSGAPATRRMYETVSAGLVAAGVPVSQVVAVIVAFESFLYGSAMDANAPMEIFSSAPEESDAPTFQSVVQAFTARVTEAPSGAANPYADDPFEWGLEALVARVATGPSPHGGRPSA</sequence>
<dbReference type="PANTHER" id="PTHR30055:SF151">
    <property type="entry name" value="TRANSCRIPTIONAL REGULATORY PROTEIN"/>
    <property type="match status" value="1"/>
</dbReference>
<dbReference type="Gene3D" id="1.10.357.10">
    <property type="entry name" value="Tetracycline Repressor, domain 2"/>
    <property type="match status" value="1"/>
</dbReference>
<dbReference type="SUPFAM" id="SSF48498">
    <property type="entry name" value="Tetracyclin repressor-like, C-terminal domain"/>
    <property type="match status" value="1"/>
</dbReference>
<protein>
    <submittedName>
        <fullName evidence="6">TetR/AcrR family transcriptional regulator C-terminal domain-containing protein</fullName>
    </submittedName>
</protein>
<accession>A0A9X1WHH7</accession>
<evidence type="ECO:0000256" key="3">
    <source>
        <dbReference type="ARBA" id="ARBA00023163"/>
    </source>
</evidence>
<dbReference type="GO" id="GO:0000976">
    <property type="term" value="F:transcription cis-regulatory region binding"/>
    <property type="evidence" value="ECO:0007669"/>
    <property type="project" value="TreeGrafter"/>
</dbReference>
<dbReference type="RefSeq" id="WP_244804479.1">
    <property type="nucleotide sequence ID" value="NZ_JALIEA010000013.1"/>
</dbReference>
<evidence type="ECO:0000313" key="7">
    <source>
        <dbReference type="Proteomes" id="UP001139207"/>
    </source>
</evidence>
<evidence type="ECO:0000313" key="6">
    <source>
        <dbReference type="EMBL" id="MCJ7858740.1"/>
    </source>
</evidence>
<dbReference type="SUPFAM" id="SSF46689">
    <property type="entry name" value="Homeodomain-like"/>
    <property type="match status" value="1"/>
</dbReference>
<dbReference type="EMBL" id="JALIEA010000013">
    <property type="protein sequence ID" value="MCJ7858740.1"/>
    <property type="molecule type" value="Genomic_DNA"/>
</dbReference>